<dbReference type="AlphaFoldDB" id="A0A2P8F3A4"/>
<sequence>MPAKVRFHFEPCLRILLATLSAFLLTRWSSIAVLALPWSPEQSVVTGMQLGFVVFAATVIWVFVASSLRNACLGLLPPTLLLIYFSHGAGL</sequence>
<name>A0A2P8F3A4_9GAMM</name>
<dbReference type="EMBL" id="PYGI01000002">
    <property type="protein sequence ID" value="PSL16163.1"/>
    <property type="molecule type" value="Genomic_DNA"/>
</dbReference>
<keyword evidence="3" id="KW-1185">Reference proteome</keyword>
<protein>
    <submittedName>
        <fullName evidence="2">Uncharacterized protein</fullName>
    </submittedName>
</protein>
<feature type="transmembrane region" description="Helical" evidence="1">
    <location>
        <begin position="45"/>
        <end position="64"/>
    </location>
</feature>
<keyword evidence="1" id="KW-0812">Transmembrane</keyword>
<evidence type="ECO:0000256" key="1">
    <source>
        <dbReference type="SAM" id="Phobius"/>
    </source>
</evidence>
<feature type="transmembrane region" description="Helical" evidence="1">
    <location>
        <begin position="71"/>
        <end position="89"/>
    </location>
</feature>
<keyword evidence="1" id="KW-1133">Transmembrane helix</keyword>
<comment type="caution">
    <text evidence="2">The sequence shown here is derived from an EMBL/GenBank/DDBJ whole genome shotgun (WGS) entry which is preliminary data.</text>
</comment>
<reference evidence="2 3" key="1">
    <citation type="submission" date="2018-03" db="EMBL/GenBank/DDBJ databases">
        <title>Genomic Encyclopedia of Archaeal and Bacterial Type Strains, Phase II (KMG-II): from individual species to whole genera.</title>
        <authorList>
            <person name="Goeker M."/>
        </authorList>
    </citation>
    <scope>NUCLEOTIDE SEQUENCE [LARGE SCALE GENOMIC DNA]</scope>
    <source>
        <strain evidence="2 3">DSM 17586</strain>
    </source>
</reference>
<evidence type="ECO:0000313" key="3">
    <source>
        <dbReference type="Proteomes" id="UP000242133"/>
    </source>
</evidence>
<gene>
    <name evidence="2" type="ORF">CLV44_10286</name>
</gene>
<accession>A0A2P8F3A4</accession>
<dbReference type="Proteomes" id="UP000242133">
    <property type="component" value="Unassembled WGS sequence"/>
</dbReference>
<proteinExistence type="predicted"/>
<keyword evidence="1" id="KW-0472">Membrane</keyword>
<dbReference type="OrthoDB" id="7065108at2"/>
<evidence type="ECO:0000313" key="2">
    <source>
        <dbReference type="EMBL" id="PSL16163.1"/>
    </source>
</evidence>
<dbReference type="RefSeq" id="WP_106590392.1">
    <property type="nucleotide sequence ID" value="NZ_PYGI01000002.1"/>
</dbReference>
<organism evidence="2 3">
    <name type="scientific">Marinobacterium halophilum</name>
    <dbReference type="NCBI Taxonomy" id="267374"/>
    <lineage>
        <taxon>Bacteria</taxon>
        <taxon>Pseudomonadati</taxon>
        <taxon>Pseudomonadota</taxon>
        <taxon>Gammaproteobacteria</taxon>
        <taxon>Oceanospirillales</taxon>
        <taxon>Oceanospirillaceae</taxon>
        <taxon>Marinobacterium</taxon>
    </lineage>
</organism>